<comment type="cofactor">
    <cofactor evidence="10">
        <name>Mn(2+)</name>
        <dbReference type="ChEBI" id="CHEBI:29035"/>
    </cofactor>
    <text evidence="10">Binds 2 Mn(2+) ions per subunit in a binuclear metal center.</text>
</comment>
<keyword evidence="3 10" id="KW-0997">Cell inner membrane</keyword>
<feature type="binding site" evidence="10">
    <location>
        <position position="195"/>
    </location>
    <ligand>
        <name>substrate</name>
    </ligand>
</feature>
<dbReference type="InterPro" id="IPR029052">
    <property type="entry name" value="Metallo-depent_PP-like"/>
</dbReference>
<keyword evidence="5 10" id="KW-0479">Metal-binding</keyword>
<feature type="binding site" evidence="10">
    <location>
        <position position="114"/>
    </location>
    <ligand>
        <name>Mn(2+)</name>
        <dbReference type="ChEBI" id="CHEBI:29035"/>
        <label>2</label>
    </ligand>
</feature>
<evidence type="ECO:0000256" key="9">
    <source>
        <dbReference type="ARBA" id="ARBA00023211"/>
    </source>
</evidence>
<feature type="binding site" evidence="10">
    <location>
        <position position="41"/>
    </location>
    <ligand>
        <name>Mn(2+)</name>
        <dbReference type="ChEBI" id="CHEBI:29035"/>
        <label>2</label>
    </ligand>
</feature>
<feature type="binding site" evidence="10">
    <location>
        <position position="8"/>
    </location>
    <ligand>
        <name>Mn(2+)</name>
        <dbReference type="ChEBI" id="CHEBI:29035"/>
        <label>1</label>
    </ligand>
</feature>
<organism evidence="11 12">
    <name type="scientific">Candidatus Hamiltonella defensa</name>
    <name type="common">Bemisia tabaci</name>
    <dbReference type="NCBI Taxonomy" id="672795"/>
    <lineage>
        <taxon>Bacteria</taxon>
        <taxon>Pseudomonadati</taxon>
        <taxon>Pseudomonadota</taxon>
        <taxon>Gammaproteobacteria</taxon>
        <taxon>Enterobacterales</taxon>
        <taxon>Enterobacteriaceae</taxon>
        <taxon>aphid secondary symbionts</taxon>
        <taxon>Candidatus Williamhamiltonella</taxon>
    </lineage>
</organism>
<dbReference type="HAMAP" id="MF_00575">
    <property type="entry name" value="LpxH"/>
    <property type="match status" value="1"/>
</dbReference>
<dbReference type="OrthoDB" id="9783283at2"/>
<dbReference type="GO" id="GO:0005737">
    <property type="term" value="C:cytoplasm"/>
    <property type="evidence" value="ECO:0007669"/>
    <property type="project" value="InterPro"/>
</dbReference>
<dbReference type="GO" id="GO:0030145">
    <property type="term" value="F:manganese ion binding"/>
    <property type="evidence" value="ECO:0007669"/>
    <property type="project" value="UniProtKB-UniRule"/>
</dbReference>
<sequence>MSTLFIADIHLSVEYPEITKNFFRFLQTEATQAESLYILGDLFDKWIGDDDPHPFYREVAAELFALKKKGIPCYFIHGNRDFLIDQAFADESGMILLPECKVIQLYNYNICILHGDTLCTKDTEYQIFRKIARHRFIQKLFLCLPLSFRFYIAKKLRLQSGEQNKKKGEEIMDVDPQSVLDLIACHDVDWIIHGHTHRPAIHNIEMIITPLLSSKKIARRAVLSAWHNEGSMIKVTSDAIELIFFPFRVPDFGKI</sequence>
<dbReference type="NCBIfam" id="TIGR01854">
    <property type="entry name" value="lipid_A_lpxH"/>
    <property type="match status" value="1"/>
</dbReference>
<dbReference type="GO" id="GO:0008758">
    <property type="term" value="F:UDP-2,3-diacylglucosamine hydrolase activity"/>
    <property type="evidence" value="ECO:0007669"/>
    <property type="project" value="UniProtKB-UniRule"/>
</dbReference>
<dbReference type="UniPathway" id="UPA00359">
    <property type="reaction ID" value="UER00480"/>
</dbReference>
<comment type="function">
    <text evidence="10">Hydrolyzes the pyrophosphate bond of UDP-2,3-diacylglucosamine to yield 2,3-diacylglucosamine 1-phosphate (lipid X) and UMP by catalyzing the attack of water at the alpha-P atom. Involved in the biosynthesis of lipid A, a phosphorylated glycolipid that anchors the lipopolysaccharide to the outer membrane of the cell.</text>
</comment>
<name>A0A249DZ84_9ENTR</name>
<dbReference type="GO" id="GO:0019897">
    <property type="term" value="C:extrinsic component of plasma membrane"/>
    <property type="evidence" value="ECO:0007669"/>
    <property type="project" value="UniProtKB-UniRule"/>
</dbReference>
<keyword evidence="9 10" id="KW-0464">Manganese</keyword>
<evidence type="ECO:0000256" key="10">
    <source>
        <dbReference type="HAMAP-Rule" id="MF_00575"/>
    </source>
</evidence>
<accession>A0A249DZ84</accession>
<keyword evidence="7 10" id="KW-0443">Lipid metabolism</keyword>
<feature type="binding site" evidence="10">
    <location>
        <position position="122"/>
    </location>
    <ligand>
        <name>substrate</name>
    </ligand>
</feature>
<evidence type="ECO:0000256" key="8">
    <source>
        <dbReference type="ARBA" id="ARBA00023136"/>
    </source>
</evidence>
<dbReference type="Pfam" id="PF00149">
    <property type="entry name" value="Metallophos"/>
    <property type="match status" value="1"/>
</dbReference>
<dbReference type="GO" id="GO:0009245">
    <property type="term" value="P:lipid A biosynthetic process"/>
    <property type="evidence" value="ECO:0007669"/>
    <property type="project" value="UniProtKB-UniRule"/>
</dbReference>
<protein>
    <recommendedName>
        <fullName evidence="10">UDP-2,3-diacylglucosamine hydrolase</fullName>
        <ecNumber evidence="10">3.6.1.54</ecNumber>
    </recommendedName>
    <alternativeName>
        <fullName evidence="10">UDP-2,3-diacylglucosamine diphosphatase</fullName>
    </alternativeName>
</protein>
<comment type="catalytic activity">
    <reaction evidence="10">
        <text>UDP-2-N,3-O-bis[(3R)-3-hydroxytetradecanoyl]-alpha-D-glucosamine + H2O = 2-N,3-O-bis[(3R)-3-hydroxytetradecanoyl]-alpha-D-glucosaminyl 1-phosphate + UMP + 2 H(+)</text>
        <dbReference type="Rhea" id="RHEA:25213"/>
        <dbReference type="ChEBI" id="CHEBI:15377"/>
        <dbReference type="ChEBI" id="CHEBI:15378"/>
        <dbReference type="ChEBI" id="CHEBI:57865"/>
        <dbReference type="ChEBI" id="CHEBI:57957"/>
        <dbReference type="ChEBI" id="CHEBI:78847"/>
        <dbReference type="EC" id="3.6.1.54"/>
    </reaction>
</comment>
<dbReference type="RefSeq" id="WP_016857911.1">
    <property type="nucleotide sequence ID" value="NZ_CP016303.1"/>
</dbReference>
<dbReference type="PANTHER" id="PTHR34990">
    <property type="entry name" value="UDP-2,3-DIACYLGLUCOSAMINE HYDROLASE-RELATED"/>
    <property type="match status" value="1"/>
</dbReference>
<dbReference type="Gene3D" id="3.60.21.10">
    <property type="match status" value="1"/>
</dbReference>
<evidence type="ECO:0000256" key="1">
    <source>
        <dbReference type="ARBA" id="ARBA00022475"/>
    </source>
</evidence>
<evidence type="ECO:0000256" key="4">
    <source>
        <dbReference type="ARBA" id="ARBA00022556"/>
    </source>
</evidence>
<dbReference type="InterPro" id="IPR004843">
    <property type="entry name" value="Calcineurin-like_PHP"/>
</dbReference>
<keyword evidence="4 10" id="KW-0441">Lipid A biosynthesis</keyword>
<feature type="binding site" evidence="10">
    <location>
        <position position="197"/>
    </location>
    <ligand>
        <name>Mn(2+)</name>
        <dbReference type="ChEBI" id="CHEBI:29035"/>
        <label>1</label>
    </ligand>
</feature>
<feature type="binding site" evidence="10">
    <location>
        <position position="195"/>
    </location>
    <ligand>
        <name>Mn(2+)</name>
        <dbReference type="ChEBI" id="CHEBI:29035"/>
        <label>2</label>
    </ligand>
</feature>
<evidence type="ECO:0000313" key="11">
    <source>
        <dbReference type="EMBL" id="ASX26853.1"/>
    </source>
</evidence>
<feature type="binding site" evidence="10">
    <location>
        <begin position="79"/>
        <end position="80"/>
    </location>
    <ligand>
        <name>substrate</name>
    </ligand>
</feature>
<evidence type="ECO:0000256" key="5">
    <source>
        <dbReference type="ARBA" id="ARBA00022723"/>
    </source>
</evidence>
<feature type="binding site" evidence="10">
    <location>
        <position position="164"/>
    </location>
    <ligand>
        <name>substrate</name>
    </ligand>
</feature>
<comment type="pathway">
    <text evidence="10">Glycolipid biosynthesis; lipid IV(A) biosynthesis; lipid IV(A) from (3R)-3-hydroxytetradecanoyl-[acyl-carrier-protein] and UDP-N-acetyl-alpha-D-glucosamine: step 4/6.</text>
</comment>
<reference evidence="12" key="1">
    <citation type="submission" date="2016-06" db="EMBL/GenBank/DDBJ databases">
        <authorList>
            <person name="Chen W."/>
            <person name="Hasegawa D.K."/>
        </authorList>
    </citation>
    <scope>NUCLEOTIDE SEQUENCE [LARGE SCALE GENOMIC DNA]</scope>
    <source>
        <strain evidence="12">MEAM1</strain>
    </source>
</reference>
<feature type="binding site" evidence="10">
    <location>
        <position position="10"/>
    </location>
    <ligand>
        <name>Mn(2+)</name>
        <dbReference type="ChEBI" id="CHEBI:29035"/>
        <label>1</label>
    </ligand>
</feature>
<dbReference type="Proteomes" id="UP000216438">
    <property type="component" value="Chromosome"/>
</dbReference>
<proteinExistence type="inferred from homology"/>
<feature type="binding site" evidence="10">
    <location>
        <position position="41"/>
    </location>
    <ligand>
        <name>Mn(2+)</name>
        <dbReference type="ChEBI" id="CHEBI:29035"/>
        <label>1</label>
    </ligand>
</feature>
<dbReference type="EMBL" id="CP016303">
    <property type="protein sequence ID" value="ASX26853.1"/>
    <property type="molecule type" value="Genomic_DNA"/>
</dbReference>
<dbReference type="CDD" id="cd07398">
    <property type="entry name" value="MPP_YbbF-LpxH"/>
    <property type="match status" value="1"/>
</dbReference>
<feature type="binding site" evidence="10">
    <location>
        <position position="79"/>
    </location>
    <ligand>
        <name>Mn(2+)</name>
        <dbReference type="ChEBI" id="CHEBI:29035"/>
        <label>2</label>
    </ligand>
</feature>
<evidence type="ECO:0000256" key="7">
    <source>
        <dbReference type="ARBA" id="ARBA00023098"/>
    </source>
</evidence>
<dbReference type="NCBIfam" id="NF003743">
    <property type="entry name" value="PRK05340.1"/>
    <property type="match status" value="1"/>
</dbReference>
<dbReference type="SUPFAM" id="SSF56300">
    <property type="entry name" value="Metallo-dependent phosphatases"/>
    <property type="match status" value="1"/>
</dbReference>
<feature type="binding site" evidence="10">
    <location>
        <position position="167"/>
    </location>
    <ligand>
        <name>substrate</name>
    </ligand>
</feature>
<keyword evidence="6 10" id="KW-0378">Hydrolase</keyword>
<keyword evidence="8 10" id="KW-0472">Membrane</keyword>
<evidence type="ECO:0000256" key="3">
    <source>
        <dbReference type="ARBA" id="ARBA00022519"/>
    </source>
</evidence>
<comment type="subcellular location">
    <subcellularLocation>
        <location evidence="10">Cell inner membrane</location>
        <topology evidence="10">Peripheral membrane protein</topology>
        <orientation evidence="10">Cytoplasmic side</orientation>
    </subcellularLocation>
</comment>
<evidence type="ECO:0000256" key="2">
    <source>
        <dbReference type="ARBA" id="ARBA00022516"/>
    </source>
</evidence>
<reference evidence="11 12" key="2">
    <citation type="submission" date="2017-09" db="EMBL/GenBank/DDBJ databases">
        <title>The genome of whitefly Bemisia tabaci, a global crop pest, provides novel insights into virus transmission, host adaptation and insecticide resistance.</title>
        <authorList>
            <person name="Kaur N."/>
            <person name="Kliot A."/>
            <person name="Pinheiro P.V."/>
            <person name="Luan J."/>
            <person name="Zheng Y."/>
            <person name="Liu W."/>
            <person name="Sun H."/>
            <person name="Yang X."/>
            <person name="Xu Y."/>
            <person name="Luo Y."/>
            <person name="Kruse A."/>
            <person name="Fisher T.W."/>
            <person name="Nelson D.R."/>
            <person name="Elimelech M."/>
            <person name="MacCoss M."/>
            <person name="Johnson R."/>
            <person name="Cohen E."/>
            <person name="Hunter W.B."/>
            <person name="Brown J.K."/>
            <person name="Jander G."/>
            <person name="Cilia M."/>
            <person name="Douglas A.E."/>
            <person name="Ghanim M."/>
            <person name="Simmons A.M."/>
            <person name="Wintermantel W.M."/>
            <person name="Ling K.-S."/>
            <person name="Fei Z."/>
        </authorList>
    </citation>
    <scope>NUCLEOTIDE SEQUENCE [LARGE SCALE GENOMIC DNA]</scope>
    <source>
        <strain evidence="11 12">MEAM1</strain>
    </source>
</reference>
<evidence type="ECO:0000256" key="6">
    <source>
        <dbReference type="ARBA" id="ARBA00022801"/>
    </source>
</evidence>
<comment type="similarity">
    <text evidence="10">Belongs to the LpxH family.</text>
</comment>
<evidence type="ECO:0000313" key="12">
    <source>
        <dbReference type="Proteomes" id="UP000216438"/>
    </source>
</evidence>
<gene>
    <name evidence="10" type="primary">lpxH</name>
    <name evidence="11" type="ORF">BA171_07565</name>
</gene>
<feature type="binding site" evidence="10">
    <location>
        <position position="160"/>
    </location>
    <ligand>
        <name>substrate</name>
    </ligand>
</feature>
<dbReference type="InterPro" id="IPR010138">
    <property type="entry name" value="UDP-diacylglucosamine_Hdrlase"/>
</dbReference>
<dbReference type="PANTHER" id="PTHR34990:SF1">
    <property type="entry name" value="UDP-2,3-DIACYLGLUCOSAMINE HYDROLASE"/>
    <property type="match status" value="1"/>
</dbReference>
<dbReference type="InterPro" id="IPR043461">
    <property type="entry name" value="LpxH-like"/>
</dbReference>
<dbReference type="AlphaFoldDB" id="A0A249DZ84"/>
<keyword evidence="1 10" id="KW-1003">Cell membrane</keyword>
<keyword evidence="2 10" id="KW-0444">Lipid biosynthesis</keyword>
<dbReference type="EC" id="3.6.1.54" evidence="10"/>